<dbReference type="PANTHER" id="PTHR46361">
    <property type="entry name" value="ELECTRON CARRIER/ PROTEIN DISULFIDE OXIDOREDUCTASE"/>
    <property type="match status" value="1"/>
</dbReference>
<accession>A0A316B791</accession>
<organism evidence="2 3">
    <name type="scientific">Dyadobacter jejuensis</name>
    <dbReference type="NCBI Taxonomy" id="1082580"/>
    <lineage>
        <taxon>Bacteria</taxon>
        <taxon>Pseudomonadati</taxon>
        <taxon>Bacteroidota</taxon>
        <taxon>Cytophagia</taxon>
        <taxon>Cytophagales</taxon>
        <taxon>Spirosomataceae</taxon>
        <taxon>Dyadobacter</taxon>
    </lineage>
</organism>
<dbReference type="Pfam" id="PF04784">
    <property type="entry name" value="DUF547"/>
    <property type="match status" value="1"/>
</dbReference>
<sequence>MKLSDHIAFTKYVILPRRYGLYRALFLCLWLVTMRSEARNLQKPSHLLALSGKLLLAVKTEQETKGLEITLADLPQTSILAELEDDTAKKVFWINIYNAYFQLLASREKLSNPTIFTSKSIYIAGVPLSLDDIEHGILRKYRVKWAKGYLPKWFVGKPIKKWAVERVDYRIHFALNCGAASCPPIAYYTADKLEEQLNLAMKNFLLSETTIVEKEKKVVTNKILYWYQGDFSGRKGILDIISKVMEQDLRGYSLDYAAYDWSQKLQNFSQ</sequence>
<dbReference type="EMBL" id="QGDT01000004">
    <property type="protein sequence ID" value="PWJ58477.1"/>
    <property type="molecule type" value="Genomic_DNA"/>
</dbReference>
<keyword evidence="3" id="KW-1185">Reference proteome</keyword>
<comment type="caution">
    <text evidence="2">The sequence shown here is derived from an EMBL/GenBank/DDBJ whole genome shotgun (WGS) entry which is preliminary data.</text>
</comment>
<dbReference type="OrthoDB" id="526867at2"/>
<dbReference type="AlphaFoldDB" id="A0A316B791"/>
<evidence type="ECO:0000313" key="2">
    <source>
        <dbReference type="EMBL" id="PWJ58477.1"/>
    </source>
</evidence>
<dbReference type="PANTHER" id="PTHR46361:SF3">
    <property type="entry name" value="ELECTRON CARRIER_ PROTEIN DISULFIDE OXIDOREDUCTASE"/>
    <property type="match status" value="1"/>
</dbReference>
<gene>
    <name evidence="2" type="ORF">CLV98_104337</name>
</gene>
<proteinExistence type="predicted"/>
<feature type="domain" description="DUF547" evidence="1">
    <location>
        <begin position="86"/>
        <end position="205"/>
    </location>
</feature>
<name>A0A316B791_9BACT</name>
<reference evidence="2 3" key="1">
    <citation type="submission" date="2018-03" db="EMBL/GenBank/DDBJ databases">
        <title>Genomic Encyclopedia of Archaeal and Bacterial Type Strains, Phase II (KMG-II): from individual species to whole genera.</title>
        <authorList>
            <person name="Goeker M."/>
        </authorList>
    </citation>
    <scope>NUCLEOTIDE SEQUENCE [LARGE SCALE GENOMIC DNA]</scope>
    <source>
        <strain evidence="2 3">DSM 100346</strain>
    </source>
</reference>
<dbReference type="RefSeq" id="WP_109674320.1">
    <property type="nucleotide sequence ID" value="NZ_QGDT01000004.1"/>
</dbReference>
<protein>
    <submittedName>
        <fullName evidence="2">Uncharacterized protein DUF547</fullName>
    </submittedName>
</protein>
<evidence type="ECO:0000313" key="3">
    <source>
        <dbReference type="Proteomes" id="UP000245880"/>
    </source>
</evidence>
<dbReference type="InterPro" id="IPR006869">
    <property type="entry name" value="DUF547"/>
</dbReference>
<dbReference type="Proteomes" id="UP000245880">
    <property type="component" value="Unassembled WGS sequence"/>
</dbReference>
<evidence type="ECO:0000259" key="1">
    <source>
        <dbReference type="Pfam" id="PF04784"/>
    </source>
</evidence>